<evidence type="ECO:0000313" key="2">
    <source>
        <dbReference type="EMBL" id="KAJ9546055.1"/>
    </source>
</evidence>
<feature type="compositionally biased region" description="Acidic residues" evidence="1">
    <location>
        <begin position="13"/>
        <end position="23"/>
    </location>
</feature>
<gene>
    <name evidence="2" type="ORF">OSB04_025762</name>
</gene>
<dbReference type="Proteomes" id="UP001172457">
    <property type="component" value="Chromosome 6"/>
</dbReference>
<keyword evidence="3" id="KW-1185">Reference proteome</keyword>
<comment type="caution">
    <text evidence="2">The sequence shown here is derived from an EMBL/GenBank/DDBJ whole genome shotgun (WGS) entry which is preliminary data.</text>
</comment>
<reference evidence="2" key="1">
    <citation type="submission" date="2023-03" db="EMBL/GenBank/DDBJ databases">
        <title>Chromosome-scale reference genome and RAD-based genetic map of yellow starthistle (Centaurea solstitialis) reveal putative structural variation and QTLs associated with invader traits.</title>
        <authorList>
            <person name="Reatini B."/>
            <person name="Cang F.A."/>
            <person name="Jiang Q."/>
            <person name="Mckibben M.T.W."/>
            <person name="Barker M.S."/>
            <person name="Rieseberg L.H."/>
            <person name="Dlugosch K.M."/>
        </authorList>
    </citation>
    <scope>NUCLEOTIDE SEQUENCE</scope>
    <source>
        <strain evidence="2">CAN-66</strain>
        <tissue evidence="2">Leaf</tissue>
    </source>
</reference>
<proteinExistence type="predicted"/>
<organism evidence="2 3">
    <name type="scientific">Centaurea solstitialis</name>
    <name type="common">yellow star-thistle</name>
    <dbReference type="NCBI Taxonomy" id="347529"/>
    <lineage>
        <taxon>Eukaryota</taxon>
        <taxon>Viridiplantae</taxon>
        <taxon>Streptophyta</taxon>
        <taxon>Embryophyta</taxon>
        <taxon>Tracheophyta</taxon>
        <taxon>Spermatophyta</taxon>
        <taxon>Magnoliopsida</taxon>
        <taxon>eudicotyledons</taxon>
        <taxon>Gunneridae</taxon>
        <taxon>Pentapetalae</taxon>
        <taxon>asterids</taxon>
        <taxon>campanulids</taxon>
        <taxon>Asterales</taxon>
        <taxon>Asteraceae</taxon>
        <taxon>Carduoideae</taxon>
        <taxon>Cardueae</taxon>
        <taxon>Centaureinae</taxon>
        <taxon>Centaurea</taxon>
    </lineage>
</organism>
<accession>A0AA38T0Z0</accession>
<evidence type="ECO:0000313" key="3">
    <source>
        <dbReference type="Proteomes" id="UP001172457"/>
    </source>
</evidence>
<sequence>MANKRKRRYVGLVDEDDGGGEDDAQARKWPVRKLSDEFERLAGVKNSPTSSSDEMGTVASRTHGRKMVAEEVVKTAAKGGKWWVSLTKIPLT</sequence>
<feature type="region of interest" description="Disordered" evidence="1">
    <location>
        <begin position="41"/>
        <end position="65"/>
    </location>
</feature>
<evidence type="ECO:0000256" key="1">
    <source>
        <dbReference type="SAM" id="MobiDB-lite"/>
    </source>
</evidence>
<dbReference type="AlphaFoldDB" id="A0AA38T0Z0"/>
<protein>
    <submittedName>
        <fullName evidence="2">Uncharacterized protein</fullName>
    </submittedName>
</protein>
<dbReference type="EMBL" id="JARYMX010000006">
    <property type="protein sequence ID" value="KAJ9546055.1"/>
    <property type="molecule type" value="Genomic_DNA"/>
</dbReference>
<feature type="region of interest" description="Disordered" evidence="1">
    <location>
        <begin position="1"/>
        <end position="27"/>
    </location>
</feature>
<name>A0AA38T0Z0_9ASTR</name>